<evidence type="ECO:0000313" key="1">
    <source>
        <dbReference type="EMBL" id="MDR4954388.1"/>
    </source>
</evidence>
<evidence type="ECO:0000313" key="2">
    <source>
        <dbReference type="Proteomes" id="UP001260959"/>
    </source>
</evidence>
<organism evidence="1 2">
    <name type="scientific">Chryseobacterium metallicongregator</name>
    <dbReference type="NCBI Taxonomy" id="3073042"/>
    <lineage>
        <taxon>Bacteria</taxon>
        <taxon>Pseudomonadati</taxon>
        <taxon>Bacteroidota</taxon>
        <taxon>Flavobacteriia</taxon>
        <taxon>Flavobacteriales</taxon>
        <taxon>Weeksellaceae</taxon>
        <taxon>Chryseobacterium group</taxon>
        <taxon>Chryseobacterium</taxon>
    </lineage>
</organism>
<keyword evidence="2" id="KW-1185">Reference proteome</keyword>
<sequence length="192" mass="22948">MYRSILSIFLCFTSIYAFSQLKKDSIVFIGEKISEESYSPPKIENDTMKVAFLDYAIKVKYHILYKLRGNYDSDTIEFISFDHYGDFNFTKHKYMLLSVKKISDGSFYLPKYEYKTVAKSIDGKWAFRGNDIRLDKKLMNKVIFQPMLFEENFSYIIKSKKRLRERFPKAYYKKENDKMIPIKGLYVDSLYK</sequence>
<dbReference type="RefSeq" id="WP_309523038.1">
    <property type="nucleotide sequence ID" value="NZ_JAVIXS010000020.1"/>
</dbReference>
<proteinExistence type="predicted"/>
<protein>
    <recommendedName>
        <fullName evidence="3">GLPGLI family protein</fullName>
    </recommendedName>
</protein>
<comment type="caution">
    <text evidence="1">The sequence shown here is derived from an EMBL/GenBank/DDBJ whole genome shotgun (WGS) entry which is preliminary data.</text>
</comment>
<reference evidence="1 2" key="1">
    <citation type="submission" date="2023-08" db="EMBL/GenBank/DDBJ databases">
        <authorList>
            <person name="Maltman C."/>
        </authorList>
    </citation>
    <scope>NUCLEOTIDE SEQUENCE [LARGE SCALE GENOMIC DNA]</scope>
    <source>
        <strain evidence="1 2">ES2</strain>
    </source>
</reference>
<dbReference type="EMBL" id="JAVIXS010000020">
    <property type="protein sequence ID" value="MDR4954388.1"/>
    <property type="molecule type" value="Genomic_DNA"/>
</dbReference>
<accession>A0ABU1E9B8</accession>
<dbReference type="Proteomes" id="UP001260959">
    <property type="component" value="Unassembled WGS sequence"/>
</dbReference>
<gene>
    <name evidence="1" type="ORF">REB14_19580</name>
</gene>
<name>A0ABU1E9B8_9FLAO</name>
<evidence type="ECO:0008006" key="3">
    <source>
        <dbReference type="Google" id="ProtNLM"/>
    </source>
</evidence>